<dbReference type="GO" id="GO:0030435">
    <property type="term" value="P:sporulation resulting in formation of a cellular spore"/>
    <property type="evidence" value="ECO:0007669"/>
    <property type="project" value="UniProtKB-KW"/>
</dbReference>
<evidence type="ECO:0000256" key="1">
    <source>
        <dbReference type="ARBA" id="ARBA00007819"/>
    </source>
</evidence>
<dbReference type="InterPro" id="IPR036716">
    <property type="entry name" value="Pest_crys_N_sf"/>
</dbReference>
<keyword evidence="2" id="KW-0800">Toxin</keyword>
<dbReference type="SUPFAM" id="SSF56849">
    <property type="entry name" value="delta-Endotoxin (insectocide), N-terminal domain"/>
    <property type="match status" value="1"/>
</dbReference>
<comment type="similarity">
    <text evidence="1">Belongs to the delta endotoxin family.</text>
</comment>
<dbReference type="AlphaFoldDB" id="A0A9X7CGU0"/>
<reference evidence="9 10" key="1">
    <citation type="submission" date="2017-09" db="EMBL/GenBank/DDBJ databases">
        <title>Large-scale bioinformatics analysis of Bacillus genomes uncovers conserved roles of natural products in bacterial physiology.</title>
        <authorList>
            <consortium name="Agbiome Team Llc"/>
            <person name="Bleich R.M."/>
            <person name="Grubbs K.J."/>
            <person name="Santa Maria K.C."/>
            <person name="Allen S.E."/>
            <person name="Farag S."/>
            <person name="Shank E.A."/>
            <person name="Bowers A."/>
        </authorList>
    </citation>
    <scope>NUCLEOTIDE SEQUENCE [LARGE SCALE GENOMIC DNA]</scope>
    <source>
        <strain evidence="9 10">AFS041711</strain>
    </source>
</reference>
<keyword evidence="5" id="KW-0843">Virulence</keyword>
<evidence type="ECO:0000256" key="6">
    <source>
        <dbReference type="ARBA" id="ARBA00029653"/>
    </source>
</evidence>
<dbReference type="PANTHER" id="PTHR37003:SF2">
    <property type="entry name" value="PESTICIDAL CRYSTAL PROTEIN N-TERMINAL DOMAIN-CONTAINING PROTEIN"/>
    <property type="match status" value="1"/>
</dbReference>
<evidence type="ECO:0000313" key="10">
    <source>
        <dbReference type="Proteomes" id="UP000224203"/>
    </source>
</evidence>
<evidence type="ECO:0000256" key="7">
    <source>
        <dbReference type="SAM" id="SignalP"/>
    </source>
</evidence>
<comment type="caution">
    <text evidence="9">The sequence shown here is derived from an EMBL/GenBank/DDBJ whole genome shotgun (WGS) entry which is preliminary data.</text>
</comment>
<dbReference type="InterPro" id="IPR038979">
    <property type="entry name" value="Pest_crys"/>
</dbReference>
<dbReference type="Gene3D" id="2.10.270.10">
    <property type="entry name" value="Cholin Binding"/>
    <property type="match status" value="1"/>
</dbReference>
<keyword evidence="3" id="KW-0677">Repeat</keyword>
<accession>A0A9X7CGU0</accession>
<feature type="chain" id="PRO_5040945541" description="Crystaline entomocidal protoxin" evidence="7">
    <location>
        <begin position="40"/>
        <end position="497"/>
    </location>
</feature>
<sequence length="497" mass="55892">MKYKDRIQAKRNYKQAIFATATTLTLGVSALAGPASAFAAEQKTADNIKAVQTQSQIKAMTDLDTNNFDKFINGQHFSKDSDVGKFLIKLKTIGINSLTKSANNGTIDFNNFARDLVISGAGLIPFGGAILSPFIAMLWPQSSQSQMDQLVKKFSAMMDEKIVDYDNGALKQQAIALQDRLAAFENLVNRIEQKTSTFITDQDVAAQQALALNDAFNDLLRSCQKDEQKKSELPLYTQIATAHLVFLKYVVENGGKGTILNFQQNGLQLFKDAQEKAIKEYPQYIAQVAYQALAQISTKELGFSAVDNEEYTHQIYIGAKKTYDSLQRPLLPKEKEQLEQAIRMMNKIEGGYKLSLPTNAANAVYAYRANTVDNLAFNTILNESTGNKKTGWVRENNIYFYEKDGIRQNSGWFKDGDAWYYLDHKDGHMATGWVKDNDKWYFLSAFDDPKYNFKHGQMYFQPKETGGRKNASILIDDGYGKHYNFDENGVCLNPNGE</sequence>
<dbReference type="SUPFAM" id="SSF69360">
    <property type="entry name" value="Cell wall binding repeat"/>
    <property type="match status" value="1"/>
</dbReference>
<evidence type="ECO:0000256" key="5">
    <source>
        <dbReference type="ARBA" id="ARBA00023026"/>
    </source>
</evidence>
<feature type="domain" description="Pesticidal crystal protein" evidence="8">
    <location>
        <begin position="117"/>
        <end position="299"/>
    </location>
</feature>
<dbReference type="RefSeq" id="WP_098783882.1">
    <property type="nucleotide sequence ID" value="NZ_NULI01000363.1"/>
</dbReference>
<evidence type="ECO:0000313" key="9">
    <source>
        <dbReference type="EMBL" id="PGS61775.1"/>
    </source>
</evidence>
<keyword evidence="4" id="KW-0749">Sporulation</keyword>
<dbReference type="Pfam" id="PF01473">
    <property type="entry name" value="Choline_bind_1"/>
    <property type="match status" value="2"/>
</dbReference>
<evidence type="ECO:0000256" key="4">
    <source>
        <dbReference type="ARBA" id="ARBA00022969"/>
    </source>
</evidence>
<dbReference type="InterPro" id="IPR005639">
    <property type="entry name" value="Pest_crys_dom_I"/>
</dbReference>
<dbReference type="PANTHER" id="PTHR37003">
    <property type="entry name" value="ENDOTOXIN_N DOMAIN-CONTAINING PROTEIN-RELATED"/>
    <property type="match status" value="1"/>
</dbReference>
<dbReference type="Gene3D" id="1.20.190.10">
    <property type="entry name" value="Pesticidal crystal protein, N-terminal domain"/>
    <property type="match status" value="1"/>
</dbReference>
<evidence type="ECO:0000256" key="2">
    <source>
        <dbReference type="ARBA" id="ARBA00022656"/>
    </source>
</evidence>
<dbReference type="Pfam" id="PF03945">
    <property type="entry name" value="Endotoxin_N"/>
    <property type="match status" value="1"/>
</dbReference>
<name>A0A9X7CGU0_BACCE</name>
<dbReference type="GO" id="GO:0090729">
    <property type="term" value="F:toxin activity"/>
    <property type="evidence" value="ECO:0007669"/>
    <property type="project" value="UniProtKB-KW"/>
</dbReference>
<gene>
    <name evidence="9" type="ORF">COC69_32665</name>
</gene>
<dbReference type="InterPro" id="IPR018337">
    <property type="entry name" value="Cell_wall/Cho-bd_repeat"/>
</dbReference>
<organism evidence="9 10">
    <name type="scientific">Bacillus cereus</name>
    <dbReference type="NCBI Taxonomy" id="1396"/>
    <lineage>
        <taxon>Bacteria</taxon>
        <taxon>Bacillati</taxon>
        <taxon>Bacillota</taxon>
        <taxon>Bacilli</taxon>
        <taxon>Bacillales</taxon>
        <taxon>Bacillaceae</taxon>
        <taxon>Bacillus</taxon>
        <taxon>Bacillus cereus group</taxon>
    </lineage>
</organism>
<dbReference type="Proteomes" id="UP000224203">
    <property type="component" value="Unassembled WGS sequence"/>
</dbReference>
<keyword evidence="7" id="KW-0732">Signal</keyword>
<evidence type="ECO:0000256" key="3">
    <source>
        <dbReference type="ARBA" id="ARBA00022737"/>
    </source>
</evidence>
<evidence type="ECO:0000259" key="8">
    <source>
        <dbReference type="Pfam" id="PF03945"/>
    </source>
</evidence>
<protein>
    <recommendedName>
        <fullName evidence="6">Crystaline entomocidal protoxin</fullName>
    </recommendedName>
</protein>
<dbReference type="EMBL" id="NULI01000363">
    <property type="protein sequence ID" value="PGS61775.1"/>
    <property type="molecule type" value="Genomic_DNA"/>
</dbReference>
<proteinExistence type="inferred from homology"/>
<feature type="signal peptide" evidence="7">
    <location>
        <begin position="1"/>
        <end position="39"/>
    </location>
</feature>
<dbReference type="GO" id="GO:0001907">
    <property type="term" value="P:symbiont-mediated killing of host cell"/>
    <property type="evidence" value="ECO:0007669"/>
    <property type="project" value="InterPro"/>
</dbReference>